<gene>
    <name evidence="1" type="ORF">CYMTET_36517</name>
</gene>
<dbReference type="InterPro" id="IPR006549">
    <property type="entry name" value="HAD-SF_hydro_IIIA"/>
</dbReference>
<keyword evidence="2" id="KW-1185">Reference proteome</keyword>
<evidence type="ECO:0000313" key="1">
    <source>
        <dbReference type="EMBL" id="KAK3254264.1"/>
    </source>
</evidence>
<reference evidence="1 2" key="1">
    <citation type="journal article" date="2015" name="Genome Biol. Evol.">
        <title>Comparative Genomics of a Bacterivorous Green Alga Reveals Evolutionary Causalities and Consequences of Phago-Mixotrophic Mode of Nutrition.</title>
        <authorList>
            <person name="Burns J.A."/>
            <person name="Paasch A."/>
            <person name="Narechania A."/>
            <person name="Kim E."/>
        </authorList>
    </citation>
    <scope>NUCLEOTIDE SEQUENCE [LARGE SCALE GENOMIC DNA]</scope>
    <source>
        <strain evidence="1 2">PLY_AMNH</strain>
    </source>
</reference>
<dbReference type="NCBIfam" id="TIGR01662">
    <property type="entry name" value="HAD-SF-IIIA"/>
    <property type="match status" value="1"/>
</dbReference>
<dbReference type="EMBL" id="LGRX02023828">
    <property type="protein sequence ID" value="KAK3254264.1"/>
    <property type="molecule type" value="Genomic_DNA"/>
</dbReference>
<dbReference type="PANTHER" id="PTHR12083:SF9">
    <property type="entry name" value="BIFUNCTIONAL POLYNUCLEOTIDE PHOSPHATASE_KINASE"/>
    <property type="match status" value="1"/>
</dbReference>
<sequence length="408" mass="44352">MKRKSEQGKGTEASKVGRITAFLRKDDAKITKGSWEEVTTGQGQQVLAYAPYGFKPSSPAVTFNVDGTLVSIKSGKKLPTGPGDWAWISPAIPAKLRQLHSDGVTLVALVDEVSNLAKGKVKTDEVKERLEVVMAAVKVPVMILVAVSVGCQKPAPCLWEYLETCFPEGASVDRAKCVYIGNEAGRPAGWKAGAKKDSSCVDRKFALNAGVGFHTPEEYFLQQPIAPFDLGFDPASLLKLPDTALPEPERGSHPEMIVLVGPPAAGKSTVAQRHFAEKHGYVRVNRDELKSESKCLKKCEESLAAGECVVIDNTNPTKVARHAFLALALAANVPVRCIILETPLEICFHLNMVRERTGGVKHIPAVAYNIYRSKYEEPDSSEGFSEIVKVPFSPSFDVVEKKTLLEHT</sequence>
<dbReference type="Pfam" id="PF13671">
    <property type="entry name" value="AAA_33"/>
    <property type="match status" value="1"/>
</dbReference>
<name>A0AAE0CHB8_9CHLO</name>
<dbReference type="GO" id="GO:0046403">
    <property type="term" value="F:polynucleotide 3'-phosphatase activity"/>
    <property type="evidence" value="ECO:0007669"/>
    <property type="project" value="TreeGrafter"/>
</dbReference>
<dbReference type="InterPro" id="IPR036412">
    <property type="entry name" value="HAD-like_sf"/>
</dbReference>
<dbReference type="Pfam" id="PF08645">
    <property type="entry name" value="PNK3P"/>
    <property type="match status" value="1"/>
</dbReference>
<comment type="caution">
    <text evidence="1">The sequence shown here is derived from an EMBL/GenBank/DDBJ whole genome shotgun (WGS) entry which is preliminary data.</text>
</comment>
<dbReference type="InterPro" id="IPR023214">
    <property type="entry name" value="HAD_sf"/>
</dbReference>
<dbReference type="GO" id="GO:0003690">
    <property type="term" value="F:double-stranded DNA binding"/>
    <property type="evidence" value="ECO:0007669"/>
    <property type="project" value="TreeGrafter"/>
</dbReference>
<dbReference type="SUPFAM" id="SSF52540">
    <property type="entry name" value="P-loop containing nucleoside triphosphate hydrolases"/>
    <property type="match status" value="1"/>
</dbReference>
<dbReference type="SUPFAM" id="SSF56784">
    <property type="entry name" value="HAD-like"/>
    <property type="match status" value="1"/>
</dbReference>
<evidence type="ECO:0000313" key="2">
    <source>
        <dbReference type="Proteomes" id="UP001190700"/>
    </source>
</evidence>
<dbReference type="Gene3D" id="3.40.50.300">
    <property type="entry name" value="P-loop containing nucleotide triphosphate hydrolases"/>
    <property type="match status" value="1"/>
</dbReference>
<accession>A0AAE0CHB8</accession>
<organism evidence="1 2">
    <name type="scientific">Cymbomonas tetramitiformis</name>
    <dbReference type="NCBI Taxonomy" id="36881"/>
    <lineage>
        <taxon>Eukaryota</taxon>
        <taxon>Viridiplantae</taxon>
        <taxon>Chlorophyta</taxon>
        <taxon>Pyramimonadophyceae</taxon>
        <taxon>Pyramimonadales</taxon>
        <taxon>Pyramimonadaceae</taxon>
        <taxon>Cymbomonas</taxon>
    </lineage>
</organism>
<dbReference type="PANTHER" id="PTHR12083">
    <property type="entry name" value="BIFUNCTIONAL POLYNUCLEOTIDE PHOSPHATASE/KINASE"/>
    <property type="match status" value="1"/>
</dbReference>
<dbReference type="GO" id="GO:0006281">
    <property type="term" value="P:DNA repair"/>
    <property type="evidence" value="ECO:0007669"/>
    <property type="project" value="TreeGrafter"/>
</dbReference>
<dbReference type="InterPro" id="IPR027417">
    <property type="entry name" value="P-loop_NTPase"/>
</dbReference>
<dbReference type="AlphaFoldDB" id="A0AAE0CHB8"/>
<dbReference type="FunFam" id="3.40.50.300:FF:000737">
    <property type="entry name" value="Bifunctional polynucleotide phosphatase/kinase"/>
    <property type="match status" value="1"/>
</dbReference>
<dbReference type="InterPro" id="IPR013954">
    <property type="entry name" value="PNK3P"/>
</dbReference>
<dbReference type="Proteomes" id="UP001190700">
    <property type="component" value="Unassembled WGS sequence"/>
</dbReference>
<protein>
    <submittedName>
        <fullName evidence="1">Uncharacterized protein</fullName>
    </submittedName>
</protein>
<proteinExistence type="predicted"/>
<dbReference type="GO" id="GO:0046404">
    <property type="term" value="F:ATP-dependent polydeoxyribonucleotide 5'-hydroxyl-kinase activity"/>
    <property type="evidence" value="ECO:0007669"/>
    <property type="project" value="TreeGrafter"/>
</dbReference>
<dbReference type="Gene3D" id="3.40.50.1000">
    <property type="entry name" value="HAD superfamily/HAD-like"/>
    <property type="match status" value="1"/>
</dbReference>